<dbReference type="EMBL" id="AGNL01006237">
    <property type="protein sequence ID" value="EJK72185.1"/>
    <property type="molecule type" value="Genomic_DNA"/>
</dbReference>
<evidence type="ECO:0000313" key="2">
    <source>
        <dbReference type="EMBL" id="EJK72185.1"/>
    </source>
</evidence>
<feature type="region of interest" description="Disordered" evidence="1">
    <location>
        <begin position="317"/>
        <end position="344"/>
    </location>
</feature>
<dbReference type="Proteomes" id="UP000266841">
    <property type="component" value="Unassembled WGS sequence"/>
</dbReference>
<gene>
    <name evidence="2" type="ORF">THAOC_06307</name>
</gene>
<feature type="region of interest" description="Disordered" evidence="1">
    <location>
        <begin position="367"/>
        <end position="412"/>
    </location>
</feature>
<evidence type="ECO:0000256" key="1">
    <source>
        <dbReference type="SAM" id="MobiDB-lite"/>
    </source>
</evidence>
<feature type="region of interest" description="Disordered" evidence="1">
    <location>
        <begin position="1"/>
        <end position="32"/>
    </location>
</feature>
<dbReference type="AlphaFoldDB" id="K0T3E8"/>
<feature type="region of interest" description="Disordered" evidence="1">
    <location>
        <begin position="433"/>
        <end position="457"/>
    </location>
</feature>
<name>K0T3E8_THAOC</name>
<proteinExistence type="predicted"/>
<accession>K0T3E8</accession>
<reference evidence="2 3" key="1">
    <citation type="journal article" date="2012" name="Genome Biol.">
        <title>Genome and low-iron response of an oceanic diatom adapted to chronic iron limitation.</title>
        <authorList>
            <person name="Lommer M."/>
            <person name="Specht M."/>
            <person name="Roy A.S."/>
            <person name="Kraemer L."/>
            <person name="Andreson R."/>
            <person name="Gutowska M.A."/>
            <person name="Wolf J."/>
            <person name="Bergner S.V."/>
            <person name="Schilhabel M.B."/>
            <person name="Klostermeier U.C."/>
            <person name="Beiko R.G."/>
            <person name="Rosenstiel P."/>
            <person name="Hippler M."/>
            <person name="Laroche J."/>
        </authorList>
    </citation>
    <scope>NUCLEOTIDE SEQUENCE [LARGE SCALE GENOMIC DNA]</scope>
    <source>
        <strain evidence="2 3">CCMP1005</strain>
    </source>
</reference>
<feature type="compositionally biased region" description="Polar residues" evidence="1">
    <location>
        <begin position="12"/>
        <end position="23"/>
    </location>
</feature>
<comment type="caution">
    <text evidence="2">The sequence shown here is derived from an EMBL/GenBank/DDBJ whole genome shotgun (WGS) entry which is preliminary data.</text>
</comment>
<feature type="region of interest" description="Disordered" evidence="1">
    <location>
        <begin position="122"/>
        <end position="148"/>
    </location>
</feature>
<keyword evidence="3" id="KW-1185">Reference proteome</keyword>
<protein>
    <submittedName>
        <fullName evidence="2">Uncharacterized protein</fullName>
    </submittedName>
</protein>
<evidence type="ECO:0000313" key="3">
    <source>
        <dbReference type="Proteomes" id="UP000266841"/>
    </source>
</evidence>
<sequence>MIRVRRHPYTAKPTTSTCHQVMGQSGRDSDSEDSNCIYWDRKGLGTGPDVYLHRFGGGFRVAVGVDVTDRTSLQPTSSATAFAATRSSGSRRRRTAELCTGPRRDLAAANVVFPPIARRRGTQVHSSFRRATGYGPPKPGGKHQYQGTNARPVHQQTALHLVHGVYCCCPLLVQKIKILKMDEDGAPSQPPSDCGEGDTSALCAVGQHLADHMVVLGVTHRTAGETPPPPPGLVAQSGAGHGVRTAARLAILLAVQEAAGALEARGRAPGGALQVCHPCGDTPGDVFSQFHPSGRLIQANLAPKTFSAVMGVPPAVEARRGGGGPCSSTDEPIQTEPVSPLDRGKAKVYPRKIKVNLRHAASQLWLQSKRPESRRQGAGMRADVTRWSRSNELTETHQQSGANGRSKLTSARPRRIVDRAWSRLPARMTACRGAGGVDANRCGRKQPGVRMGVRGES</sequence>
<organism evidence="2 3">
    <name type="scientific">Thalassiosira oceanica</name>
    <name type="common">Marine diatom</name>
    <dbReference type="NCBI Taxonomy" id="159749"/>
    <lineage>
        <taxon>Eukaryota</taxon>
        <taxon>Sar</taxon>
        <taxon>Stramenopiles</taxon>
        <taxon>Ochrophyta</taxon>
        <taxon>Bacillariophyta</taxon>
        <taxon>Coscinodiscophyceae</taxon>
        <taxon>Thalassiosirophycidae</taxon>
        <taxon>Thalassiosirales</taxon>
        <taxon>Thalassiosiraceae</taxon>
        <taxon>Thalassiosira</taxon>
    </lineage>
</organism>
<feature type="compositionally biased region" description="Polar residues" evidence="1">
    <location>
        <begin position="387"/>
        <end position="409"/>
    </location>
</feature>